<dbReference type="Proteomes" id="UP000422232">
    <property type="component" value="Chromosome"/>
</dbReference>
<name>A0A9Q5V7V5_PISSA</name>
<evidence type="ECO:0000313" key="2">
    <source>
        <dbReference type="Proteomes" id="UP000422232"/>
    </source>
</evidence>
<sequence length="73" mass="7860">MNSLALMQQVLLEAPALMLTGLNPERSLEERADMVSAQSLADFEALLKNQTLGEAVAPGIVLAVEIARKKKLV</sequence>
<gene>
    <name evidence="1" type="ORF">Psal009_01569</name>
</gene>
<reference evidence="1 2" key="1">
    <citation type="submission" date="2019-04" db="EMBL/GenBank/DDBJ databases">
        <title>Complete genome sequencing of Piscirickettsia salmonis strain Psal-009.</title>
        <authorList>
            <person name="Schober I."/>
            <person name="Bunk B."/>
            <person name="Sproer C."/>
            <person name="Carril G.P."/>
            <person name="Riedel T."/>
            <person name="Flores-Herrera P.A."/>
            <person name="Nourdin-Galindo G."/>
            <person name="Marshall S.H."/>
            <person name="Overmann J."/>
        </authorList>
    </citation>
    <scope>NUCLEOTIDE SEQUENCE [LARGE SCALE GENOMIC DNA]</scope>
    <source>
        <strain evidence="1 2">Psal-009</strain>
    </source>
</reference>
<dbReference type="RefSeq" id="WP_016211340.1">
    <property type="nucleotide sequence ID" value="NZ_CP012413.1"/>
</dbReference>
<evidence type="ECO:0000313" key="1">
    <source>
        <dbReference type="EMBL" id="QGO05676.1"/>
    </source>
</evidence>
<protein>
    <submittedName>
        <fullName evidence="1">Uncharacterized protein</fullName>
    </submittedName>
</protein>
<keyword evidence="2" id="KW-1185">Reference proteome</keyword>
<organism evidence="1 2">
    <name type="scientific">Piscirickettsia salmonis</name>
    <dbReference type="NCBI Taxonomy" id="1238"/>
    <lineage>
        <taxon>Bacteria</taxon>
        <taxon>Pseudomonadati</taxon>
        <taxon>Pseudomonadota</taxon>
        <taxon>Gammaproteobacteria</taxon>
        <taxon>Thiotrichales</taxon>
        <taxon>Piscirickettsiaceae</taxon>
        <taxon>Piscirickettsia</taxon>
    </lineage>
</organism>
<accession>A0A9Q5V7V5</accession>
<proteinExistence type="predicted"/>
<dbReference type="EMBL" id="CP038908">
    <property type="protein sequence ID" value="QGO05676.1"/>
    <property type="molecule type" value="Genomic_DNA"/>
</dbReference>
<dbReference type="AlphaFoldDB" id="A0A9Q5V7V5"/>
<dbReference type="GeneID" id="66740755"/>